<evidence type="ECO:0000313" key="2">
    <source>
        <dbReference type="EMBL" id="KAL3516424.1"/>
    </source>
</evidence>
<dbReference type="AlphaFoldDB" id="A0ABD2ZBG5"/>
<organism evidence="2 3">
    <name type="scientific">Cinchona calisaya</name>
    <dbReference type="NCBI Taxonomy" id="153742"/>
    <lineage>
        <taxon>Eukaryota</taxon>
        <taxon>Viridiplantae</taxon>
        <taxon>Streptophyta</taxon>
        <taxon>Embryophyta</taxon>
        <taxon>Tracheophyta</taxon>
        <taxon>Spermatophyta</taxon>
        <taxon>Magnoliopsida</taxon>
        <taxon>eudicotyledons</taxon>
        <taxon>Gunneridae</taxon>
        <taxon>Pentapetalae</taxon>
        <taxon>asterids</taxon>
        <taxon>lamiids</taxon>
        <taxon>Gentianales</taxon>
        <taxon>Rubiaceae</taxon>
        <taxon>Cinchonoideae</taxon>
        <taxon>Cinchoneae</taxon>
        <taxon>Cinchona</taxon>
    </lineage>
</organism>
<keyword evidence="3" id="KW-1185">Reference proteome</keyword>
<reference evidence="2 3" key="1">
    <citation type="submission" date="2024-11" db="EMBL/GenBank/DDBJ databases">
        <title>A near-complete genome assembly of Cinchona calisaya.</title>
        <authorList>
            <person name="Lian D.C."/>
            <person name="Zhao X.W."/>
            <person name="Wei L."/>
        </authorList>
    </citation>
    <scope>NUCLEOTIDE SEQUENCE [LARGE SCALE GENOMIC DNA]</scope>
    <source>
        <tissue evidence="2">Nenye</tissue>
    </source>
</reference>
<proteinExistence type="predicted"/>
<dbReference type="EMBL" id="JBJUIK010000010">
    <property type="protein sequence ID" value="KAL3516424.1"/>
    <property type="molecule type" value="Genomic_DNA"/>
</dbReference>
<name>A0ABD2ZBG5_9GENT</name>
<accession>A0ABD2ZBG5</accession>
<gene>
    <name evidence="2" type="ORF">ACH5RR_023326</name>
</gene>
<comment type="caution">
    <text evidence="2">The sequence shown here is derived from an EMBL/GenBank/DDBJ whole genome shotgun (WGS) entry which is preliminary data.</text>
</comment>
<feature type="region of interest" description="Disordered" evidence="1">
    <location>
        <begin position="141"/>
        <end position="165"/>
    </location>
</feature>
<dbReference type="Proteomes" id="UP001630127">
    <property type="component" value="Unassembled WGS sequence"/>
</dbReference>
<protein>
    <submittedName>
        <fullName evidence="2">Uncharacterized protein</fullName>
    </submittedName>
</protein>
<evidence type="ECO:0000313" key="3">
    <source>
        <dbReference type="Proteomes" id="UP001630127"/>
    </source>
</evidence>
<evidence type="ECO:0000256" key="1">
    <source>
        <dbReference type="SAM" id="MobiDB-lite"/>
    </source>
</evidence>
<sequence>MEEMMIQIQTIRLLQEKNGGRDDNQPSAVREKSGTNDNHVICSYAKSQCAPMKRLLVKKIDGSTSVCEKRLEKGRKVAPRKVFGYKVVVGELLVEVVPSFVHYANLQYVGIKEDRDTRFEPKGPTDSNIVTRYLRHIIDTQQPNQPGQAQSSMTLEQRISNLEKK</sequence>